<dbReference type="EMBL" id="MU853835">
    <property type="protein sequence ID" value="KAK3938174.1"/>
    <property type="molecule type" value="Genomic_DNA"/>
</dbReference>
<dbReference type="AlphaFoldDB" id="A0AAN6N4C3"/>
<accession>A0AAN6N4C3</accession>
<organism evidence="1 2">
    <name type="scientific">Diplogelasinospora grovesii</name>
    <dbReference type="NCBI Taxonomy" id="303347"/>
    <lineage>
        <taxon>Eukaryota</taxon>
        <taxon>Fungi</taxon>
        <taxon>Dikarya</taxon>
        <taxon>Ascomycota</taxon>
        <taxon>Pezizomycotina</taxon>
        <taxon>Sordariomycetes</taxon>
        <taxon>Sordariomycetidae</taxon>
        <taxon>Sordariales</taxon>
        <taxon>Diplogelasinosporaceae</taxon>
        <taxon>Diplogelasinospora</taxon>
    </lineage>
</organism>
<dbReference type="Proteomes" id="UP001303473">
    <property type="component" value="Unassembled WGS sequence"/>
</dbReference>
<protein>
    <submittedName>
        <fullName evidence="1">Uncharacterized protein</fullName>
    </submittedName>
</protein>
<comment type="caution">
    <text evidence="1">The sequence shown here is derived from an EMBL/GenBank/DDBJ whole genome shotgun (WGS) entry which is preliminary data.</text>
</comment>
<reference evidence="2" key="1">
    <citation type="journal article" date="2023" name="Mol. Phylogenet. Evol.">
        <title>Genome-scale phylogeny and comparative genomics of the fungal order Sordariales.</title>
        <authorList>
            <person name="Hensen N."/>
            <person name="Bonometti L."/>
            <person name="Westerberg I."/>
            <person name="Brannstrom I.O."/>
            <person name="Guillou S."/>
            <person name="Cros-Aarteil S."/>
            <person name="Calhoun S."/>
            <person name="Haridas S."/>
            <person name="Kuo A."/>
            <person name="Mondo S."/>
            <person name="Pangilinan J."/>
            <person name="Riley R."/>
            <person name="LaButti K."/>
            <person name="Andreopoulos B."/>
            <person name="Lipzen A."/>
            <person name="Chen C."/>
            <person name="Yan M."/>
            <person name="Daum C."/>
            <person name="Ng V."/>
            <person name="Clum A."/>
            <person name="Steindorff A."/>
            <person name="Ohm R.A."/>
            <person name="Martin F."/>
            <person name="Silar P."/>
            <person name="Natvig D.O."/>
            <person name="Lalanne C."/>
            <person name="Gautier V."/>
            <person name="Ament-Velasquez S.L."/>
            <person name="Kruys A."/>
            <person name="Hutchinson M.I."/>
            <person name="Powell A.J."/>
            <person name="Barry K."/>
            <person name="Miller A.N."/>
            <person name="Grigoriev I.V."/>
            <person name="Debuchy R."/>
            <person name="Gladieux P."/>
            <person name="Hiltunen Thoren M."/>
            <person name="Johannesson H."/>
        </authorList>
    </citation>
    <scope>NUCLEOTIDE SEQUENCE [LARGE SCALE GENOMIC DNA]</scope>
    <source>
        <strain evidence="2">CBS 340.73</strain>
    </source>
</reference>
<evidence type="ECO:0000313" key="2">
    <source>
        <dbReference type="Proteomes" id="UP001303473"/>
    </source>
</evidence>
<gene>
    <name evidence="1" type="ORF">QBC46DRAFT_390781</name>
</gene>
<proteinExistence type="predicted"/>
<evidence type="ECO:0000313" key="1">
    <source>
        <dbReference type="EMBL" id="KAK3938174.1"/>
    </source>
</evidence>
<sequence>MSFDNMYFRFTVYILFDIHKRLDDTGTDDDPIFLEHLRFRAPNGAKVGEGSEVEALTKAGYLFALILVASIRSAAGRLTVYHSLIMAPVKKCLGEMQHFRRVGFLNQEILESLGVDEARSVRAIIMLV</sequence>
<name>A0AAN6N4C3_9PEZI</name>
<keyword evidence="2" id="KW-1185">Reference proteome</keyword>